<reference evidence="20 21" key="2">
    <citation type="journal article" date="2016" name="Genome Announc.">
        <title>Genome Sequence of a Gram-Positive Diazotroph, Paenibacillus durus Type Strain ATCC 35681.</title>
        <authorList>
            <person name="Halim M.A."/>
            <person name="Rahman A.Y."/>
            <person name="Sim K.S."/>
            <person name="Yam H.C."/>
            <person name="Rahim A.A."/>
            <person name="Ghazali A.H."/>
            <person name="Najimudin N."/>
        </authorList>
    </citation>
    <scope>NUCLEOTIDE SEQUENCE [LARGE SCALE GENOMIC DNA]</scope>
    <source>
        <strain evidence="20 21">ATCC 35681</strain>
    </source>
</reference>
<dbReference type="GO" id="GO:0008820">
    <property type="term" value="F:cobinamide phosphate guanylyltransferase activity"/>
    <property type="evidence" value="ECO:0007669"/>
    <property type="project" value="UniProtKB-EC"/>
</dbReference>
<feature type="active site" description="GMP-histidine intermediate" evidence="18">
    <location>
        <position position="62"/>
    </location>
</feature>
<dbReference type="GO" id="GO:0043752">
    <property type="term" value="F:adenosylcobinamide kinase activity"/>
    <property type="evidence" value="ECO:0007669"/>
    <property type="project" value="UniProtKB-EC"/>
</dbReference>
<dbReference type="NCBIfam" id="NF004469">
    <property type="entry name" value="PRK05800.1"/>
    <property type="match status" value="1"/>
</dbReference>
<keyword evidence="12 19" id="KW-0547">Nucleotide-binding</keyword>
<comment type="catalytic activity">
    <reaction evidence="2">
        <text>adenosylcob(III)inamide phosphate + GTP + H(+) = adenosylcob(III)inamide-GDP + diphosphate</text>
        <dbReference type="Rhea" id="RHEA:22712"/>
        <dbReference type="ChEBI" id="CHEBI:15378"/>
        <dbReference type="ChEBI" id="CHEBI:33019"/>
        <dbReference type="ChEBI" id="CHEBI:37565"/>
        <dbReference type="ChEBI" id="CHEBI:58502"/>
        <dbReference type="ChEBI" id="CHEBI:60487"/>
        <dbReference type="EC" id="2.7.7.62"/>
    </reaction>
</comment>
<evidence type="ECO:0000256" key="16">
    <source>
        <dbReference type="ARBA" id="ARBA00029570"/>
    </source>
</evidence>
<dbReference type="InterPro" id="IPR027417">
    <property type="entry name" value="P-loop_NTPase"/>
</dbReference>
<dbReference type="PANTHER" id="PTHR34848">
    <property type="match status" value="1"/>
</dbReference>
<reference evidence="20 21" key="1">
    <citation type="submission" date="2015-03" db="EMBL/GenBank/DDBJ databases">
        <authorList>
            <person name="Abdul Halim M."/>
        </authorList>
    </citation>
    <scope>NUCLEOTIDE SEQUENCE [LARGE SCALE GENOMIC DNA]</scope>
    <source>
        <strain evidence="20 21">ATCC 35681</strain>
    </source>
</reference>
<evidence type="ECO:0000256" key="18">
    <source>
        <dbReference type="PIRSR" id="PIRSR006135-1"/>
    </source>
</evidence>
<comment type="pathway">
    <text evidence="5">Cofactor biosynthesis; adenosylcobalamin biosynthesis; adenosylcobalamin from cob(II)yrinate a,c-diamide: step 6/7.</text>
</comment>
<dbReference type="GO" id="GO:0005525">
    <property type="term" value="F:GTP binding"/>
    <property type="evidence" value="ECO:0007669"/>
    <property type="project" value="UniProtKB-KW"/>
</dbReference>
<dbReference type="AlphaFoldDB" id="A0A0F7CHY9"/>
<evidence type="ECO:0000256" key="7">
    <source>
        <dbReference type="ARBA" id="ARBA00007490"/>
    </source>
</evidence>
<dbReference type="PANTHER" id="PTHR34848:SF1">
    <property type="entry name" value="BIFUNCTIONAL ADENOSYLCOBALAMIN BIOSYNTHESIS PROTEIN COBU"/>
    <property type="match status" value="1"/>
</dbReference>
<feature type="binding site" evidence="19">
    <location>
        <position position="74"/>
    </location>
    <ligand>
        <name>GTP</name>
        <dbReference type="ChEBI" id="CHEBI:37565"/>
    </ligand>
</feature>
<dbReference type="EMBL" id="CP011114">
    <property type="protein sequence ID" value="AKG34145.1"/>
    <property type="molecule type" value="Genomic_DNA"/>
</dbReference>
<keyword evidence="14" id="KW-0067">ATP-binding</keyword>
<keyword evidence="13" id="KW-0418">Kinase</keyword>
<comment type="catalytic activity">
    <reaction evidence="1">
        <text>adenosylcob(III)inamide + ATP = adenosylcob(III)inamide phosphate + ADP + H(+)</text>
        <dbReference type="Rhea" id="RHEA:15769"/>
        <dbReference type="ChEBI" id="CHEBI:2480"/>
        <dbReference type="ChEBI" id="CHEBI:15378"/>
        <dbReference type="ChEBI" id="CHEBI:30616"/>
        <dbReference type="ChEBI" id="CHEBI:58502"/>
        <dbReference type="ChEBI" id="CHEBI:456216"/>
        <dbReference type="EC" id="2.7.1.156"/>
    </reaction>
</comment>
<protein>
    <recommendedName>
        <fullName evidence="16">Adenosylcobinamide kinase</fullName>
        <ecNumber evidence="8">2.7.1.156</ecNumber>
        <ecNumber evidence="9">2.7.7.62</ecNumber>
    </recommendedName>
    <alternativeName>
        <fullName evidence="17">Adenosylcobinamide-phosphate guanylyltransferase</fullName>
    </alternativeName>
</protein>
<feature type="binding site" evidence="19">
    <location>
        <begin position="46"/>
        <end position="48"/>
    </location>
    <ligand>
        <name>GTP</name>
        <dbReference type="ChEBI" id="CHEBI:37565"/>
    </ligand>
</feature>
<dbReference type="CDD" id="cd00544">
    <property type="entry name" value="CobU"/>
    <property type="match status" value="1"/>
</dbReference>
<dbReference type="EC" id="2.7.1.156" evidence="8"/>
<feature type="binding site" evidence="19">
    <location>
        <position position="97"/>
    </location>
    <ligand>
        <name>GTP</name>
        <dbReference type="ChEBI" id="CHEBI:37565"/>
    </ligand>
</feature>
<dbReference type="Gene3D" id="3.40.50.300">
    <property type="entry name" value="P-loop containing nucleotide triphosphate hydrolases"/>
    <property type="match status" value="1"/>
</dbReference>
<organism evidence="20 21">
    <name type="scientific">Paenibacillus durus ATCC 35681</name>
    <dbReference type="NCBI Taxonomy" id="1333534"/>
    <lineage>
        <taxon>Bacteria</taxon>
        <taxon>Bacillati</taxon>
        <taxon>Bacillota</taxon>
        <taxon>Bacilli</taxon>
        <taxon>Bacillales</taxon>
        <taxon>Paenibacillaceae</taxon>
        <taxon>Paenibacillus</taxon>
    </lineage>
</organism>
<keyword evidence="15 19" id="KW-0342">GTP-binding</keyword>
<evidence type="ECO:0000256" key="19">
    <source>
        <dbReference type="PIRSR" id="PIRSR006135-2"/>
    </source>
</evidence>
<dbReference type="GO" id="GO:0005524">
    <property type="term" value="F:ATP binding"/>
    <property type="evidence" value="ECO:0007669"/>
    <property type="project" value="UniProtKB-KW"/>
</dbReference>
<evidence type="ECO:0000256" key="12">
    <source>
        <dbReference type="ARBA" id="ARBA00022741"/>
    </source>
</evidence>
<gene>
    <name evidence="20" type="ORF">VK70_05770</name>
</gene>
<evidence type="ECO:0000313" key="20">
    <source>
        <dbReference type="EMBL" id="AKG34145.1"/>
    </source>
</evidence>
<evidence type="ECO:0000256" key="5">
    <source>
        <dbReference type="ARBA" id="ARBA00004692"/>
    </source>
</evidence>
<evidence type="ECO:0000256" key="11">
    <source>
        <dbReference type="ARBA" id="ARBA00022679"/>
    </source>
</evidence>
<dbReference type="UniPathway" id="UPA00148">
    <property type="reaction ID" value="UER00236"/>
</dbReference>
<evidence type="ECO:0000256" key="1">
    <source>
        <dbReference type="ARBA" id="ARBA00000312"/>
    </source>
</evidence>
<proteinExistence type="inferred from homology"/>
<dbReference type="EC" id="2.7.7.62" evidence="9"/>
<evidence type="ECO:0000256" key="2">
    <source>
        <dbReference type="ARBA" id="ARBA00000711"/>
    </source>
</evidence>
<keyword evidence="10" id="KW-0169">Cobalamin biosynthesis</keyword>
<dbReference type="Pfam" id="PF02283">
    <property type="entry name" value="CobU"/>
    <property type="match status" value="1"/>
</dbReference>
<comment type="pathway">
    <text evidence="6">Cofactor biosynthesis; adenosylcobalamin biosynthesis; adenosylcobalamin from cob(II)yrinate a,c-diamide: step 5/7.</text>
</comment>
<evidence type="ECO:0000256" key="15">
    <source>
        <dbReference type="ARBA" id="ARBA00023134"/>
    </source>
</evidence>
<feature type="binding site" evidence="19">
    <location>
        <begin position="63"/>
        <end position="66"/>
    </location>
    <ligand>
        <name>GTP</name>
        <dbReference type="ChEBI" id="CHEBI:37565"/>
    </ligand>
</feature>
<comment type="similarity">
    <text evidence="7">Belongs to the CobU/CobP family.</text>
</comment>
<evidence type="ECO:0000256" key="4">
    <source>
        <dbReference type="ARBA" id="ARBA00003889"/>
    </source>
</evidence>
<evidence type="ECO:0000256" key="10">
    <source>
        <dbReference type="ARBA" id="ARBA00022573"/>
    </source>
</evidence>
<evidence type="ECO:0000256" key="14">
    <source>
        <dbReference type="ARBA" id="ARBA00022840"/>
    </source>
</evidence>
<dbReference type="HOGENOM" id="CLU_094161_0_1_9"/>
<evidence type="ECO:0000313" key="21">
    <source>
        <dbReference type="Proteomes" id="UP000034189"/>
    </source>
</evidence>
<evidence type="ECO:0000256" key="17">
    <source>
        <dbReference type="ARBA" id="ARBA00030571"/>
    </source>
</evidence>
<dbReference type="InterPro" id="IPR003203">
    <property type="entry name" value="CobU/CobP"/>
</dbReference>
<dbReference type="Proteomes" id="UP000034189">
    <property type="component" value="Chromosome"/>
</dbReference>
<dbReference type="RefSeq" id="WP_036638086.1">
    <property type="nucleotide sequence ID" value="NZ_ASQQ01000026.1"/>
</dbReference>
<evidence type="ECO:0000256" key="9">
    <source>
        <dbReference type="ARBA" id="ARBA00012523"/>
    </source>
</evidence>
<dbReference type="SMR" id="A0A0F7CHY9"/>
<comment type="function">
    <text evidence="4">Catalyzes ATP-dependent phosphorylation of adenosylcobinamide and addition of GMP to adenosylcobinamide phosphate.</text>
</comment>
<evidence type="ECO:0000256" key="13">
    <source>
        <dbReference type="ARBA" id="ARBA00022777"/>
    </source>
</evidence>
<dbReference type="PATRIC" id="fig|1333534.5.peg.1266"/>
<dbReference type="PIRSF" id="PIRSF006135">
    <property type="entry name" value="CobU"/>
    <property type="match status" value="1"/>
</dbReference>
<evidence type="ECO:0000256" key="8">
    <source>
        <dbReference type="ARBA" id="ARBA00012016"/>
    </source>
</evidence>
<feature type="binding site" evidence="19">
    <location>
        <begin position="17"/>
        <end position="24"/>
    </location>
    <ligand>
        <name>GTP</name>
        <dbReference type="ChEBI" id="CHEBI:37565"/>
    </ligand>
</feature>
<evidence type="ECO:0000256" key="6">
    <source>
        <dbReference type="ARBA" id="ARBA00005159"/>
    </source>
</evidence>
<name>A0A0F7CHY9_PAEDU</name>
<accession>A0A0F7CHY9</accession>
<dbReference type="SUPFAM" id="SSF52540">
    <property type="entry name" value="P-loop containing nucleoside triphosphate hydrolases"/>
    <property type="match status" value="1"/>
</dbReference>
<evidence type="ECO:0000256" key="3">
    <source>
        <dbReference type="ARBA" id="ARBA00001522"/>
    </source>
</evidence>
<comment type="catalytic activity">
    <reaction evidence="3">
        <text>adenosylcob(III)inamide + GTP = adenosylcob(III)inamide phosphate + GDP + H(+)</text>
        <dbReference type="Rhea" id="RHEA:15765"/>
        <dbReference type="ChEBI" id="CHEBI:2480"/>
        <dbReference type="ChEBI" id="CHEBI:15378"/>
        <dbReference type="ChEBI" id="CHEBI:37565"/>
        <dbReference type="ChEBI" id="CHEBI:58189"/>
        <dbReference type="ChEBI" id="CHEBI:58502"/>
        <dbReference type="EC" id="2.7.1.156"/>
    </reaction>
</comment>
<keyword evidence="11" id="KW-0808">Transferase</keyword>
<dbReference type="GO" id="GO:0009236">
    <property type="term" value="P:cobalamin biosynthetic process"/>
    <property type="evidence" value="ECO:0007669"/>
    <property type="project" value="UniProtKB-UniPathway"/>
</dbReference>
<sequence>MMVEAESYKKKLILATGGARSGKSRFAEQYAGELGMIRGQEVVYIATSQLYDDEMKRRAALHRDRRPPEWRTVEEPYELESVIRRLSEEPVSVVLIDCITLWISNLLLQPGESGQERWIQPEHSEAILGRTRELARLLKQAPFSSVLVTNEVGDSLVPEYPLGRVYRDLAGQVNQTLAEHADEVFLVVCGIPVNLREAAWRFGGKGQ</sequence>